<keyword evidence="4" id="KW-1185">Reference proteome</keyword>
<feature type="compositionally biased region" description="Acidic residues" evidence="1">
    <location>
        <begin position="122"/>
        <end position="131"/>
    </location>
</feature>
<evidence type="ECO:0000313" key="3">
    <source>
        <dbReference type="EMBL" id="RAK46985.1"/>
    </source>
</evidence>
<keyword evidence="2" id="KW-0472">Membrane</keyword>
<dbReference type="AlphaFoldDB" id="A0A327ZXN1"/>
<organism evidence="3 4">
    <name type="scientific">Macrococcus epidermidis</name>
    <dbReference type="NCBI Taxonomy" id="1902580"/>
    <lineage>
        <taxon>Bacteria</taxon>
        <taxon>Bacillati</taxon>
        <taxon>Bacillota</taxon>
        <taxon>Bacilli</taxon>
        <taxon>Bacillales</taxon>
        <taxon>Staphylococcaceae</taxon>
        <taxon>Macrococcus</taxon>
    </lineage>
</organism>
<feature type="region of interest" description="Disordered" evidence="1">
    <location>
        <begin position="98"/>
        <end position="135"/>
    </location>
</feature>
<feature type="transmembrane region" description="Helical" evidence="2">
    <location>
        <begin position="77"/>
        <end position="96"/>
    </location>
</feature>
<dbReference type="Proteomes" id="UP000249808">
    <property type="component" value="Unassembled WGS sequence"/>
</dbReference>
<feature type="compositionally biased region" description="Low complexity" evidence="1">
    <location>
        <begin position="1"/>
        <end position="11"/>
    </location>
</feature>
<dbReference type="EMBL" id="PZJH01000001">
    <property type="protein sequence ID" value="RAK46985.1"/>
    <property type="molecule type" value="Genomic_DNA"/>
</dbReference>
<evidence type="ECO:0000313" key="4">
    <source>
        <dbReference type="Proteomes" id="UP000249808"/>
    </source>
</evidence>
<evidence type="ECO:0000256" key="1">
    <source>
        <dbReference type="SAM" id="MobiDB-lite"/>
    </source>
</evidence>
<proteinExistence type="predicted"/>
<gene>
    <name evidence="3" type="ORF">BHU61_05865</name>
</gene>
<sequence>MSNNRNDNNRNNQDRDVIYNSETDRNKTHVTHQADGDTYKDGRKVREGEHHDKVVVEEHDRVRHDHIEREPKKKSPWAWLLPLLLLALLAILALSFCNNKDDNDDKDKTDTETTTEEKATTEEETTEDATTEEASIKKFDLATITNFDLAA</sequence>
<reference evidence="3 4" key="1">
    <citation type="journal article" date="2018" name="Front. Microbiol.">
        <title>Description and Comparative Genomics of Macrococcus caseolyticus subsp. hominis subsp. nov., Macrococcus goetzii sp. nov., Macrococcus epidermidis sp. nov., and Macrococcus bohemicus sp. nov., Novel Macrococci From Human Clinical Material With Virulence Potential and Suspected Uptake of Foreign DNA by Natural Transformation.</title>
        <authorList>
            <person name="Maslanova I."/>
            <person name="Wertheimer Z."/>
            <person name="Sedlacek I."/>
            <person name="Svec P."/>
            <person name="Indrakova A."/>
            <person name="Kovarovic V."/>
            <person name="Schumann P."/>
            <person name="Sproer C."/>
            <person name="Kralova S."/>
            <person name="Sedo O."/>
            <person name="Kristofova L."/>
            <person name="Vrbovska V."/>
            <person name="Fuzik T."/>
            <person name="Petras P."/>
            <person name="Zdrahal Z."/>
            <person name="Ruzickova V."/>
            <person name="Doskar J."/>
            <person name="Pantucek R."/>
        </authorList>
    </citation>
    <scope>NUCLEOTIDE SEQUENCE [LARGE SCALE GENOMIC DNA]</scope>
    <source>
        <strain evidence="3 4">01/688</strain>
    </source>
</reference>
<comment type="caution">
    <text evidence="3">The sequence shown here is derived from an EMBL/GenBank/DDBJ whole genome shotgun (WGS) entry which is preliminary data.</text>
</comment>
<feature type="compositionally biased region" description="Basic and acidic residues" evidence="1">
    <location>
        <begin position="12"/>
        <end position="52"/>
    </location>
</feature>
<feature type="compositionally biased region" description="Basic and acidic residues" evidence="1">
    <location>
        <begin position="99"/>
        <end position="121"/>
    </location>
</feature>
<evidence type="ECO:0000256" key="2">
    <source>
        <dbReference type="SAM" id="Phobius"/>
    </source>
</evidence>
<keyword evidence="2" id="KW-0812">Transmembrane</keyword>
<keyword evidence="2" id="KW-1133">Transmembrane helix</keyword>
<name>A0A327ZXN1_9STAP</name>
<dbReference type="RefSeq" id="WP_111715325.1">
    <property type="nucleotide sequence ID" value="NZ_CP073819.1"/>
</dbReference>
<protein>
    <submittedName>
        <fullName evidence="3">Uncharacterized protein</fullName>
    </submittedName>
</protein>
<feature type="region of interest" description="Disordered" evidence="1">
    <location>
        <begin position="1"/>
        <end position="52"/>
    </location>
</feature>
<accession>A0A327ZXN1</accession>